<dbReference type="EMBL" id="CP133838">
    <property type="protein sequence ID" value="WMY75814.1"/>
    <property type="molecule type" value="Genomic_DNA"/>
</dbReference>
<gene>
    <name evidence="1" type="ORF">RHD99_07695</name>
</gene>
<organism evidence="1 2">
    <name type="scientific">Buttiauxella selenatireducens</name>
    <dbReference type="NCBI Taxonomy" id="3073902"/>
    <lineage>
        <taxon>Bacteria</taxon>
        <taxon>Pseudomonadati</taxon>
        <taxon>Pseudomonadota</taxon>
        <taxon>Gammaproteobacteria</taxon>
        <taxon>Enterobacterales</taxon>
        <taxon>Enterobacteriaceae</taxon>
        <taxon>Buttiauxella</taxon>
    </lineage>
</organism>
<dbReference type="Pfam" id="PF07308">
    <property type="entry name" value="DUF1456"/>
    <property type="match status" value="2"/>
</dbReference>
<dbReference type="Proteomes" id="UP001246690">
    <property type="component" value="Chromosome"/>
</dbReference>
<accession>A0ABY9SE82</accession>
<dbReference type="RefSeq" id="WP_183269885.1">
    <property type="nucleotide sequence ID" value="NZ_CP133838.1"/>
</dbReference>
<dbReference type="InterPro" id="IPR009921">
    <property type="entry name" value="YehS-like"/>
</dbReference>
<sequence>MMNNDVLRSVRYMLNLGNDDMVKIFALTDTAVTAEQIVTWTKKEDEENFKLCPDILMANFLNGLIYFKRGKDESKPAPKIERKMTNNIILKKLRIAFDLKTDDVLEILTTQEFRISMPEITAMMRAPENKNFRECGDQFLRYFLRGLTARVHVEKKPK</sequence>
<name>A0ABY9SE82_9ENTR</name>
<dbReference type="PANTHER" id="PTHR37805">
    <property type="entry name" value="CYTOPLASMIC PROTEIN-RELATED"/>
    <property type="match status" value="1"/>
</dbReference>
<keyword evidence="2" id="KW-1185">Reference proteome</keyword>
<evidence type="ECO:0000313" key="2">
    <source>
        <dbReference type="Proteomes" id="UP001246690"/>
    </source>
</evidence>
<reference evidence="1 2" key="1">
    <citation type="submission" date="2023-09" db="EMBL/GenBank/DDBJ databases">
        <title>Buttiauxella selenatireducens sp. nov., isolated from the rhizosphere of Cardamine hupingshanesis.</title>
        <authorList>
            <person name="Zhang S."/>
            <person name="Xu Z."/>
            <person name="Wang H."/>
            <person name="Guo Y."/>
        </authorList>
    </citation>
    <scope>NUCLEOTIDE SEQUENCE [LARGE SCALE GENOMIC DNA]</scope>
    <source>
        <strain evidence="1 2">R73</strain>
    </source>
</reference>
<dbReference type="PANTHER" id="PTHR37805:SF1">
    <property type="entry name" value="CYTOPLASMIC PROTEIN"/>
    <property type="match status" value="1"/>
</dbReference>
<proteinExistence type="predicted"/>
<protein>
    <submittedName>
        <fullName evidence="1">DUF1456 family protein</fullName>
    </submittedName>
</protein>
<evidence type="ECO:0000313" key="1">
    <source>
        <dbReference type="EMBL" id="WMY75814.1"/>
    </source>
</evidence>